<protein>
    <recommendedName>
        <fullName evidence="9">Peptidase M14 domain-containing protein</fullName>
    </recommendedName>
</protein>
<keyword evidence="3" id="KW-0645">Protease</keyword>
<dbReference type="PANTHER" id="PTHR11705:SF143">
    <property type="entry name" value="SLL0236 PROTEIN"/>
    <property type="match status" value="1"/>
</dbReference>
<dbReference type="PROSITE" id="PS51257">
    <property type="entry name" value="PROKAR_LIPOPROTEIN"/>
    <property type="match status" value="1"/>
</dbReference>
<dbReference type="GO" id="GO:0006508">
    <property type="term" value="P:proteolysis"/>
    <property type="evidence" value="ECO:0007669"/>
    <property type="project" value="UniProtKB-KW"/>
</dbReference>
<comment type="cofactor">
    <cofactor evidence="1">
        <name>Zn(2+)</name>
        <dbReference type="ChEBI" id="CHEBI:29105"/>
    </cofactor>
</comment>
<reference evidence="10" key="1">
    <citation type="submission" date="2020-03" db="EMBL/GenBank/DDBJ databases">
        <title>Draft Genome Sequence of Cylindrodendrum hubeiense.</title>
        <authorList>
            <person name="Buettner E."/>
            <person name="Kellner H."/>
        </authorList>
    </citation>
    <scope>NUCLEOTIDE SEQUENCE</scope>
    <source>
        <strain evidence="10">IHI 201604</strain>
    </source>
</reference>
<evidence type="ECO:0000313" key="10">
    <source>
        <dbReference type="EMBL" id="KAF7545950.1"/>
    </source>
</evidence>
<feature type="signal peptide" evidence="8">
    <location>
        <begin position="1"/>
        <end position="17"/>
    </location>
</feature>
<comment type="caution">
    <text evidence="10">The sequence shown here is derived from an EMBL/GenBank/DDBJ whole genome shotgun (WGS) entry which is preliminary data.</text>
</comment>
<evidence type="ECO:0000313" key="11">
    <source>
        <dbReference type="Proteomes" id="UP000722485"/>
    </source>
</evidence>
<keyword evidence="5" id="KW-0862">Zinc</keyword>
<dbReference type="GO" id="GO:0008270">
    <property type="term" value="F:zinc ion binding"/>
    <property type="evidence" value="ECO:0007669"/>
    <property type="project" value="InterPro"/>
</dbReference>
<feature type="chain" id="PRO_5040271368" description="Peptidase M14 domain-containing protein" evidence="8">
    <location>
        <begin position="18"/>
        <end position="443"/>
    </location>
</feature>
<dbReference type="SUPFAM" id="SSF53187">
    <property type="entry name" value="Zn-dependent exopeptidases"/>
    <property type="match status" value="1"/>
</dbReference>
<organism evidence="10 11">
    <name type="scientific">Cylindrodendrum hubeiense</name>
    <dbReference type="NCBI Taxonomy" id="595255"/>
    <lineage>
        <taxon>Eukaryota</taxon>
        <taxon>Fungi</taxon>
        <taxon>Dikarya</taxon>
        <taxon>Ascomycota</taxon>
        <taxon>Pezizomycotina</taxon>
        <taxon>Sordariomycetes</taxon>
        <taxon>Hypocreomycetidae</taxon>
        <taxon>Hypocreales</taxon>
        <taxon>Nectriaceae</taxon>
        <taxon>Cylindrodendrum</taxon>
    </lineage>
</organism>
<dbReference type="InterPro" id="IPR000834">
    <property type="entry name" value="Peptidase_M14"/>
</dbReference>
<dbReference type="GO" id="GO:0004181">
    <property type="term" value="F:metallocarboxypeptidase activity"/>
    <property type="evidence" value="ECO:0007669"/>
    <property type="project" value="InterPro"/>
</dbReference>
<dbReference type="AlphaFoldDB" id="A0A9P5H2W3"/>
<dbReference type="PROSITE" id="PS52035">
    <property type="entry name" value="PEPTIDASE_M14"/>
    <property type="match status" value="1"/>
</dbReference>
<keyword evidence="11" id="KW-1185">Reference proteome</keyword>
<gene>
    <name evidence="10" type="ORF">G7Z17_g8786</name>
</gene>
<feature type="active site" description="Proton donor/acceptor" evidence="7">
    <location>
        <position position="395"/>
    </location>
</feature>
<evidence type="ECO:0000256" key="5">
    <source>
        <dbReference type="ARBA" id="ARBA00022833"/>
    </source>
</evidence>
<dbReference type="OrthoDB" id="3626597at2759"/>
<evidence type="ECO:0000256" key="2">
    <source>
        <dbReference type="ARBA" id="ARBA00005988"/>
    </source>
</evidence>
<evidence type="ECO:0000256" key="8">
    <source>
        <dbReference type="SAM" id="SignalP"/>
    </source>
</evidence>
<evidence type="ECO:0000256" key="7">
    <source>
        <dbReference type="PROSITE-ProRule" id="PRU01379"/>
    </source>
</evidence>
<dbReference type="EMBL" id="JAANBB010000232">
    <property type="protein sequence ID" value="KAF7545950.1"/>
    <property type="molecule type" value="Genomic_DNA"/>
</dbReference>
<proteinExistence type="inferred from homology"/>
<keyword evidence="6" id="KW-0482">Metalloprotease</keyword>
<keyword evidence="4" id="KW-0378">Hydrolase</keyword>
<dbReference type="Pfam" id="PF00246">
    <property type="entry name" value="Peptidase_M14"/>
    <property type="match status" value="1"/>
</dbReference>
<dbReference type="Gene3D" id="3.40.630.10">
    <property type="entry name" value="Zn peptidases"/>
    <property type="match status" value="1"/>
</dbReference>
<evidence type="ECO:0000256" key="3">
    <source>
        <dbReference type="ARBA" id="ARBA00022670"/>
    </source>
</evidence>
<evidence type="ECO:0000256" key="1">
    <source>
        <dbReference type="ARBA" id="ARBA00001947"/>
    </source>
</evidence>
<sequence length="443" mass="48550">MKLPLLTIAGLAAGAYSCLIPADMRPKAGSGLLHNAPVSFVPRYDIGIGSGDRFTNGTTPPAGLGIYDRDLKTILNTVELDSALRGLANVFRDVKLFDAPFTTFQNASLTGARFGDDPRVFIMSGVHARERGGPDQVIYFLSDLLHARISRSGIRYGNKSYSHKQVLTALSAGIVIMPLVNPDGVAHDQATDSCWRKNRNPASATRGKDVEVGVDLNRNFDFLWDYINAFSPKADLWAVASDDPTSEVFHGTAALSEPETQSVAWVLDSFPSLSWLLDVHSVGGTILYGWGDDNTQTSDSEQNFNNTAYDAKRGITGVDPRDSKYQEYMQASDVNAQRNLANRMKDAMASAGDTPYTVQESVSMYPTSGTSTDYALGRYYGRQCGANKVRGLTLEFGEMSTAAPCPFYPSKKHYHEWMREVGAGLMELMLNAAEEKRVETWEC</sequence>
<keyword evidence="8" id="KW-0732">Signal</keyword>
<dbReference type="SMART" id="SM00631">
    <property type="entry name" value="Zn_pept"/>
    <property type="match status" value="1"/>
</dbReference>
<evidence type="ECO:0000256" key="4">
    <source>
        <dbReference type="ARBA" id="ARBA00022801"/>
    </source>
</evidence>
<evidence type="ECO:0000259" key="9">
    <source>
        <dbReference type="PROSITE" id="PS52035"/>
    </source>
</evidence>
<name>A0A9P5H2W3_9HYPO</name>
<accession>A0A9P5H2W3</accession>
<evidence type="ECO:0000256" key="6">
    <source>
        <dbReference type="ARBA" id="ARBA00023049"/>
    </source>
</evidence>
<comment type="similarity">
    <text evidence="2 7">Belongs to the peptidase M14 family.</text>
</comment>
<dbReference type="PANTHER" id="PTHR11705">
    <property type="entry name" value="PROTEASE FAMILY M14 CARBOXYPEPTIDASE A,B"/>
    <property type="match status" value="1"/>
</dbReference>
<feature type="domain" description="Peptidase M14" evidence="9">
    <location>
        <begin position="73"/>
        <end position="432"/>
    </location>
</feature>
<dbReference type="Proteomes" id="UP000722485">
    <property type="component" value="Unassembled WGS sequence"/>
</dbReference>